<comment type="caution">
    <text evidence="4">The sequence shown here is derived from an EMBL/GenBank/DDBJ whole genome shotgun (WGS) entry which is preliminary data.</text>
</comment>
<dbReference type="InterPro" id="IPR015915">
    <property type="entry name" value="Kelch-typ_b-propeller"/>
</dbReference>
<protein>
    <recommendedName>
        <fullName evidence="6">Kelch repeat-containing protein</fullName>
    </recommendedName>
</protein>
<proteinExistence type="predicted"/>
<reference evidence="4" key="1">
    <citation type="submission" date="2021-04" db="EMBL/GenBank/DDBJ databases">
        <authorList>
            <consortium name="Molecular Ecology Group"/>
        </authorList>
    </citation>
    <scope>NUCLEOTIDE SEQUENCE</scope>
</reference>
<evidence type="ECO:0000313" key="5">
    <source>
        <dbReference type="Proteomes" id="UP000678393"/>
    </source>
</evidence>
<evidence type="ECO:0000256" key="1">
    <source>
        <dbReference type="ARBA" id="ARBA00022441"/>
    </source>
</evidence>
<dbReference type="SMART" id="SM00612">
    <property type="entry name" value="Kelch"/>
    <property type="match status" value="4"/>
</dbReference>
<dbReference type="EMBL" id="CAJHNH020002251">
    <property type="protein sequence ID" value="CAG5126107.1"/>
    <property type="molecule type" value="Genomic_DNA"/>
</dbReference>
<dbReference type="Pfam" id="PF13415">
    <property type="entry name" value="Beta-prop_FBX42"/>
    <property type="match status" value="1"/>
</dbReference>
<dbReference type="AlphaFoldDB" id="A0A8S3Z979"/>
<evidence type="ECO:0000256" key="3">
    <source>
        <dbReference type="SAM" id="MobiDB-lite"/>
    </source>
</evidence>
<gene>
    <name evidence="4" type="ORF">CUNI_LOCUS11665</name>
</gene>
<dbReference type="Proteomes" id="UP000678393">
    <property type="component" value="Unassembled WGS sequence"/>
</dbReference>
<organism evidence="4 5">
    <name type="scientific">Candidula unifasciata</name>
    <dbReference type="NCBI Taxonomy" id="100452"/>
    <lineage>
        <taxon>Eukaryota</taxon>
        <taxon>Metazoa</taxon>
        <taxon>Spiralia</taxon>
        <taxon>Lophotrochozoa</taxon>
        <taxon>Mollusca</taxon>
        <taxon>Gastropoda</taxon>
        <taxon>Heterobranchia</taxon>
        <taxon>Euthyneura</taxon>
        <taxon>Panpulmonata</taxon>
        <taxon>Eupulmonata</taxon>
        <taxon>Stylommatophora</taxon>
        <taxon>Helicina</taxon>
        <taxon>Helicoidea</taxon>
        <taxon>Geomitridae</taxon>
        <taxon>Candidula</taxon>
    </lineage>
</organism>
<dbReference type="InterPro" id="IPR006652">
    <property type="entry name" value="Kelch_1"/>
</dbReference>
<dbReference type="Gene3D" id="2.120.10.80">
    <property type="entry name" value="Kelch-type beta propeller"/>
    <property type="match status" value="2"/>
</dbReference>
<dbReference type="OrthoDB" id="10250130at2759"/>
<keyword evidence="5" id="KW-1185">Reference proteome</keyword>
<evidence type="ECO:0008006" key="6">
    <source>
        <dbReference type="Google" id="ProtNLM"/>
    </source>
</evidence>
<name>A0A8S3Z979_9EUPU</name>
<dbReference type="PANTHER" id="PTHR46093">
    <property type="entry name" value="ACYL-COA-BINDING DOMAIN-CONTAINING PROTEIN 5"/>
    <property type="match status" value="1"/>
</dbReference>
<evidence type="ECO:0000313" key="4">
    <source>
        <dbReference type="EMBL" id="CAG5126107.1"/>
    </source>
</evidence>
<keyword evidence="2" id="KW-0677">Repeat</keyword>
<keyword evidence="1" id="KW-0880">Kelch repeat</keyword>
<evidence type="ECO:0000256" key="2">
    <source>
        <dbReference type="ARBA" id="ARBA00022737"/>
    </source>
</evidence>
<dbReference type="PANTHER" id="PTHR46093:SF19">
    <property type="entry name" value="RAB9 EFFECTOR PROTEIN WITH KELCH MOTIFS-LIKE"/>
    <property type="match status" value="1"/>
</dbReference>
<accession>A0A8S3Z979</accession>
<sequence length="550" mass="62031">MKLQLYCLQDVKNAPVAFQKVDSDCKNSAMYICKLHNSRHLEHILMFTQGQWSDEKDDLNIDIFIVKGRNDKHKLCTLNKTESCFQWTNSDSSVKLSHSNKMTLEAVVTCPDNTISSETSENNPVSSPAFTRISLKESQQMKQINENTPATVLACEVKSPLPAKNPKKRKQTEETTPKLKARRQKMAMKALNQNTPPSKQALTELTDSIADIASKGSVSRITRCVDLSARAPKPSNRWGHTMSLVKSKLAVLIGGQGEKQLSRDSIWILDPEMRTWKCPTVTTEGSKPEFRIGHSATYDPTMRCIYIYGGSKNAKWFHDVYMFDLDENKWTLVKASGKAPTRAYHSTTLYRHELWIFGGVFPRPDPQPDGCDNEVHIFSPVMENWYRPIVTGEKPQPRSGHSATLINDLLVIFGGWDFPYCYNDLFILDLTTVDWSAPKVLGKAPKPRSWHASCALSNNRIFIHGGYDGDNALHDAFIFDLDGKSWQNISLENAPSARAGHACLRLPSDYENKEEDEIIVFGGGDNDGSYYNDMLSFYVPFNPQILDTCE</sequence>
<dbReference type="SUPFAM" id="SSF117281">
    <property type="entry name" value="Kelch motif"/>
    <property type="match status" value="2"/>
</dbReference>
<feature type="region of interest" description="Disordered" evidence="3">
    <location>
        <begin position="159"/>
        <end position="182"/>
    </location>
</feature>